<comment type="caution">
    <text evidence="1">The sequence shown here is derived from an EMBL/GenBank/DDBJ whole genome shotgun (WGS) entry which is preliminary data.</text>
</comment>
<organism evidence="1 2">
    <name type="scientific">Sphingomonas brevis</name>
    <dbReference type="NCBI Taxonomy" id="2908206"/>
    <lineage>
        <taxon>Bacteria</taxon>
        <taxon>Pseudomonadati</taxon>
        <taxon>Pseudomonadota</taxon>
        <taxon>Alphaproteobacteria</taxon>
        <taxon>Sphingomonadales</taxon>
        <taxon>Sphingomonadaceae</taxon>
        <taxon>Sphingomonas</taxon>
    </lineage>
</organism>
<protein>
    <submittedName>
        <fullName evidence="1">Uncharacterized protein</fullName>
    </submittedName>
</protein>
<dbReference type="RefSeq" id="WP_249916076.1">
    <property type="nucleotide sequence ID" value="NZ_JAMGBB010000001.1"/>
</dbReference>
<sequence length="91" mass="10265">MTETACVVCPHVLANERPVRLLVRHGDGTWQATCGERDHAEDCSDFEVVGVNHLFERQSDITTFETLGPEQMAEWSQGRWTVSPFDEDDAT</sequence>
<gene>
    <name evidence="1" type="ORF">LZ518_11265</name>
</gene>
<keyword evidence="2" id="KW-1185">Reference proteome</keyword>
<evidence type="ECO:0000313" key="2">
    <source>
        <dbReference type="Proteomes" id="UP001165383"/>
    </source>
</evidence>
<reference evidence="1" key="1">
    <citation type="submission" date="2022-05" db="EMBL/GenBank/DDBJ databases">
        <authorList>
            <person name="Jo J.-H."/>
            <person name="Im W.-T."/>
        </authorList>
    </citation>
    <scope>NUCLEOTIDE SEQUENCE</scope>
    <source>
        <strain evidence="1">RB56-2</strain>
    </source>
</reference>
<proteinExistence type="predicted"/>
<name>A0ABT0SBA0_9SPHN</name>
<accession>A0ABT0SBA0</accession>
<dbReference type="EMBL" id="JAMGBB010000001">
    <property type="protein sequence ID" value="MCL6741705.1"/>
    <property type="molecule type" value="Genomic_DNA"/>
</dbReference>
<dbReference type="Proteomes" id="UP001165383">
    <property type="component" value="Unassembled WGS sequence"/>
</dbReference>
<evidence type="ECO:0000313" key="1">
    <source>
        <dbReference type="EMBL" id="MCL6741705.1"/>
    </source>
</evidence>